<organism evidence="2 3">
    <name type="scientific">Pendulispora brunnea</name>
    <dbReference type="NCBI Taxonomy" id="2905690"/>
    <lineage>
        <taxon>Bacteria</taxon>
        <taxon>Pseudomonadati</taxon>
        <taxon>Myxococcota</taxon>
        <taxon>Myxococcia</taxon>
        <taxon>Myxococcales</taxon>
        <taxon>Sorangiineae</taxon>
        <taxon>Pendulisporaceae</taxon>
        <taxon>Pendulispora</taxon>
    </lineage>
</organism>
<feature type="domain" description="N-acetyltransferase" evidence="1">
    <location>
        <begin position="154"/>
        <end position="290"/>
    </location>
</feature>
<evidence type="ECO:0000259" key="1">
    <source>
        <dbReference type="PROSITE" id="PS51186"/>
    </source>
</evidence>
<gene>
    <name evidence="2" type="ORF">LZC95_43335</name>
</gene>
<protein>
    <submittedName>
        <fullName evidence="2">GNAT family N-acetyltransferase</fullName>
    </submittedName>
</protein>
<dbReference type="InterPro" id="IPR000182">
    <property type="entry name" value="GNAT_dom"/>
</dbReference>
<evidence type="ECO:0000313" key="2">
    <source>
        <dbReference type="EMBL" id="WXA93275.1"/>
    </source>
</evidence>
<proteinExistence type="predicted"/>
<dbReference type="InterPro" id="IPR016181">
    <property type="entry name" value="Acyl_CoA_acyltransferase"/>
</dbReference>
<dbReference type="CDD" id="cd04301">
    <property type="entry name" value="NAT_SF"/>
    <property type="match status" value="1"/>
</dbReference>
<dbReference type="Pfam" id="PF00583">
    <property type="entry name" value="Acetyltransf_1"/>
    <property type="match status" value="1"/>
</dbReference>
<dbReference type="PROSITE" id="PS51186">
    <property type="entry name" value="GNAT"/>
    <property type="match status" value="1"/>
</dbReference>
<reference evidence="2 3" key="1">
    <citation type="submission" date="2021-12" db="EMBL/GenBank/DDBJ databases">
        <title>Discovery of the Pendulisporaceae a myxobacterial family with distinct sporulation behavior and unique specialized metabolism.</title>
        <authorList>
            <person name="Garcia R."/>
            <person name="Popoff A."/>
            <person name="Bader C.D."/>
            <person name="Loehr J."/>
            <person name="Walesch S."/>
            <person name="Walt C."/>
            <person name="Boldt J."/>
            <person name="Bunk B."/>
            <person name="Haeckl F.J.F.P.J."/>
            <person name="Gunesch A.P."/>
            <person name="Birkelbach J."/>
            <person name="Nuebel U."/>
            <person name="Pietschmann T."/>
            <person name="Bach T."/>
            <person name="Mueller R."/>
        </authorList>
    </citation>
    <scope>NUCLEOTIDE SEQUENCE [LARGE SCALE GENOMIC DNA]</scope>
    <source>
        <strain evidence="2 3">MSr12523</strain>
    </source>
</reference>
<dbReference type="Gene3D" id="3.40.630.30">
    <property type="match status" value="1"/>
</dbReference>
<name>A0ABZ2K840_9BACT</name>
<accession>A0ABZ2K840</accession>
<dbReference type="SUPFAM" id="SSF55729">
    <property type="entry name" value="Acyl-CoA N-acyltransferases (Nat)"/>
    <property type="match status" value="1"/>
</dbReference>
<dbReference type="RefSeq" id="WP_394843875.1">
    <property type="nucleotide sequence ID" value="NZ_CP089982.1"/>
</dbReference>
<keyword evidence="3" id="KW-1185">Reference proteome</keyword>
<dbReference type="Proteomes" id="UP001379533">
    <property type="component" value="Chromosome"/>
</dbReference>
<dbReference type="EMBL" id="CP089982">
    <property type="protein sequence ID" value="WXA93275.1"/>
    <property type="molecule type" value="Genomic_DNA"/>
</dbReference>
<sequence length="290" mass="32751">MEASLTDRLERKRTRYEWCFVLTRRDIDIGRVGFQVEDTCPAAFLGDLPAREAFAFGLWLPWDAPDYVEAGRFLIKEAIDTIRHDIPEAPQMVVNRETSAHPEKQCAVFEALGAALFQEKQGFTWTRGSTCPPSPSNRLVFETIEQVGPELYCSIIGRVGEGTLDRNDAWYRARAGEMNWAKVFMTYFGSGDEKSWLVARQPNGDPVGMVAVSPFDDTTATIVFIGVVPKHRGNGYIDDLVRAGTLAADARGYASMLSDADVLNRPMTSAFERNGHRDDVRPWHRWHYRL</sequence>
<evidence type="ECO:0000313" key="3">
    <source>
        <dbReference type="Proteomes" id="UP001379533"/>
    </source>
</evidence>